<name>A0A6D2IKK7_9BRAS</name>
<dbReference type="GO" id="GO:0007165">
    <property type="term" value="P:signal transduction"/>
    <property type="evidence" value="ECO:0007669"/>
    <property type="project" value="TreeGrafter"/>
</dbReference>
<evidence type="ECO:0000256" key="4">
    <source>
        <dbReference type="ARBA" id="ARBA00022840"/>
    </source>
</evidence>
<dbReference type="PANTHER" id="PTHR48011:SF52">
    <property type="entry name" value="PROTEIN KINASE FAMILY PROTEIN-RELATED"/>
    <property type="match status" value="1"/>
</dbReference>
<reference evidence="8" key="1">
    <citation type="submission" date="2020-01" db="EMBL/GenBank/DDBJ databases">
        <authorList>
            <person name="Mishra B."/>
        </authorList>
    </citation>
    <scope>NUCLEOTIDE SEQUENCE [LARGE SCALE GENOMIC DNA]</scope>
</reference>
<dbReference type="AlphaFoldDB" id="A0A6D2IKK7"/>
<evidence type="ECO:0000256" key="3">
    <source>
        <dbReference type="ARBA" id="ARBA00022777"/>
    </source>
</evidence>
<keyword evidence="3" id="KW-0418">Kinase</keyword>
<evidence type="ECO:0000256" key="6">
    <source>
        <dbReference type="RuleBase" id="RU000304"/>
    </source>
</evidence>
<evidence type="ECO:0000256" key="2">
    <source>
        <dbReference type="ARBA" id="ARBA00022741"/>
    </source>
</evidence>
<dbReference type="Pfam" id="PF00069">
    <property type="entry name" value="Pkinase"/>
    <property type="match status" value="1"/>
</dbReference>
<dbReference type="InterPro" id="IPR052751">
    <property type="entry name" value="Plant_MAPKKK"/>
</dbReference>
<keyword evidence="2 5" id="KW-0547">Nucleotide-binding</keyword>
<evidence type="ECO:0000313" key="9">
    <source>
        <dbReference type="Proteomes" id="UP000467841"/>
    </source>
</evidence>
<dbReference type="GO" id="GO:0004674">
    <property type="term" value="F:protein serine/threonine kinase activity"/>
    <property type="evidence" value="ECO:0007669"/>
    <property type="project" value="UniProtKB-KW"/>
</dbReference>
<keyword evidence="6" id="KW-0723">Serine/threonine-protein kinase</keyword>
<comment type="similarity">
    <text evidence="6">Belongs to the protein kinase superfamily.</text>
</comment>
<dbReference type="PROSITE" id="PS00107">
    <property type="entry name" value="PROTEIN_KINASE_ATP"/>
    <property type="match status" value="1"/>
</dbReference>
<dbReference type="Gene3D" id="1.10.510.10">
    <property type="entry name" value="Transferase(Phosphotransferase) domain 1"/>
    <property type="match status" value="1"/>
</dbReference>
<dbReference type="InterPro" id="IPR008271">
    <property type="entry name" value="Ser/Thr_kinase_AS"/>
</dbReference>
<dbReference type="InterPro" id="IPR017441">
    <property type="entry name" value="Protein_kinase_ATP_BS"/>
</dbReference>
<accession>A0A6D2IKK7</accession>
<dbReference type="PANTHER" id="PTHR48011">
    <property type="entry name" value="CCR4-NOT TRANSCRIPTIONAL COMPLEX SUBUNIT CAF120-RELATED"/>
    <property type="match status" value="1"/>
</dbReference>
<keyword evidence="4 5" id="KW-0067">ATP-binding</keyword>
<dbReference type="GO" id="GO:0005524">
    <property type="term" value="F:ATP binding"/>
    <property type="evidence" value="ECO:0007669"/>
    <property type="project" value="UniProtKB-UniRule"/>
</dbReference>
<evidence type="ECO:0000256" key="5">
    <source>
        <dbReference type="PROSITE-ProRule" id="PRU10141"/>
    </source>
</evidence>
<feature type="domain" description="Protein kinase" evidence="7">
    <location>
        <begin position="18"/>
        <end position="275"/>
    </location>
</feature>
<evidence type="ECO:0000313" key="8">
    <source>
        <dbReference type="EMBL" id="CAA7028861.1"/>
    </source>
</evidence>
<gene>
    <name evidence="8" type="ORF">MERR_LOCUS16096</name>
</gene>
<dbReference type="SUPFAM" id="SSF56112">
    <property type="entry name" value="Protein kinase-like (PK-like)"/>
    <property type="match status" value="1"/>
</dbReference>
<dbReference type="PROSITE" id="PS00108">
    <property type="entry name" value="PROTEIN_KINASE_ST"/>
    <property type="match status" value="1"/>
</dbReference>
<evidence type="ECO:0000259" key="7">
    <source>
        <dbReference type="PROSITE" id="PS50011"/>
    </source>
</evidence>
<feature type="binding site" evidence="5">
    <location>
        <position position="46"/>
    </location>
    <ligand>
        <name>ATP</name>
        <dbReference type="ChEBI" id="CHEBI:30616"/>
    </ligand>
</feature>
<dbReference type="OrthoDB" id="1073985at2759"/>
<keyword evidence="1" id="KW-0808">Transferase</keyword>
<dbReference type="InterPro" id="IPR011009">
    <property type="entry name" value="Kinase-like_dom_sf"/>
</dbReference>
<sequence>MKIICSCGDPWIVDDSSLKEVCVLGRGSYGSVTLVGDSQSRAYAKKTSSMDDLTTLQKELDIILRFRNHPCIVQAKSPVVHFENSKTRPSERVCYIYMEYANKQTLEKMIYKFSRRSLPGYMIQRVALMILKGLEALHAKGYVHCDLKPGNILLFHSTTHGEPFDVKLSDFGLSKVPNSGYSPPRGSMFPGTPLYMPPESLGLNGVVDPVLDIWSLGCVVSEMFGGEPEEMGDSFMWKLSGQGVSTVAKDFLRRCHALHPLHRATAVELLKHPFITQKLSVPTVPLPIERQQKEDWPMIPRLPGSIW</sequence>
<dbReference type="Proteomes" id="UP000467841">
    <property type="component" value="Unassembled WGS sequence"/>
</dbReference>
<protein>
    <recommendedName>
        <fullName evidence="7">Protein kinase domain-containing protein</fullName>
    </recommendedName>
</protein>
<proteinExistence type="inferred from homology"/>
<dbReference type="PROSITE" id="PS50011">
    <property type="entry name" value="PROTEIN_KINASE_DOM"/>
    <property type="match status" value="1"/>
</dbReference>
<evidence type="ECO:0000256" key="1">
    <source>
        <dbReference type="ARBA" id="ARBA00022679"/>
    </source>
</evidence>
<dbReference type="InterPro" id="IPR000719">
    <property type="entry name" value="Prot_kinase_dom"/>
</dbReference>
<dbReference type="SMART" id="SM00220">
    <property type="entry name" value="S_TKc"/>
    <property type="match status" value="1"/>
</dbReference>
<dbReference type="EMBL" id="CACVBM020001074">
    <property type="protein sequence ID" value="CAA7028861.1"/>
    <property type="molecule type" value="Genomic_DNA"/>
</dbReference>
<comment type="caution">
    <text evidence="8">The sequence shown here is derived from an EMBL/GenBank/DDBJ whole genome shotgun (WGS) entry which is preliminary data.</text>
</comment>
<keyword evidence="9" id="KW-1185">Reference proteome</keyword>
<organism evidence="8 9">
    <name type="scientific">Microthlaspi erraticum</name>
    <dbReference type="NCBI Taxonomy" id="1685480"/>
    <lineage>
        <taxon>Eukaryota</taxon>
        <taxon>Viridiplantae</taxon>
        <taxon>Streptophyta</taxon>
        <taxon>Embryophyta</taxon>
        <taxon>Tracheophyta</taxon>
        <taxon>Spermatophyta</taxon>
        <taxon>Magnoliopsida</taxon>
        <taxon>eudicotyledons</taxon>
        <taxon>Gunneridae</taxon>
        <taxon>Pentapetalae</taxon>
        <taxon>rosids</taxon>
        <taxon>malvids</taxon>
        <taxon>Brassicales</taxon>
        <taxon>Brassicaceae</taxon>
        <taxon>Coluteocarpeae</taxon>
        <taxon>Microthlaspi</taxon>
    </lineage>
</organism>